<keyword evidence="2" id="KW-0058">Aromatic hydrocarbons catabolism</keyword>
<keyword evidence="4" id="KW-0812">Transmembrane</keyword>
<gene>
    <name evidence="6" type="ORF">OESDEN_24070</name>
</gene>
<evidence type="ECO:0000259" key="5">
    <source>
        <dbReference type="Pfam" id="PF06441"/>
    </source>
</evidence>
<evidence type="ECO:0000256" key="4">
    <source>
        <dbReference type="SAM" id="Phobius"/>
    </source>
</evidence>
<feature type="domain" description="Epoxide hydrolase N-terminal" evidence="5">
    <location>
        <begin position="51"/>
        <end position="180"/>
    </location>
</feature>
<evidence type="ECO:0000256" key="3">
    <source>
        <dbReference type="ARBA" id="ARBA00022801"/>
    </source>
</evidence>
<keyword evidence="7" id="KW-1185">Reference proteome</keyword>
<feature type="transmembrane region" description="Helical" evidence="4">
    <location>
        <begin position="130"/>
        <end position="153"/>
    </location>
</feature>
<dbReference type="SUPFAM" id="SSF53474">
    <property type="entry name" value="alpha/beta-Hydrolases"/>
    <property type="match status" value="1"/>
</dbReference>
<dbReference type="InterPro" id="IPR029058">
    <property type="entry name" value="AB_hydrolase_fold"/>
</dbReference>
<comment type="similarity">
    <text evidence="1">Belongs to the peptidase S33 family.</text>
</comment>
<evidence type="ECO:0000313" key="6">
    <source>
        <dbReference type="EMBL" id="KHJ76310.1"/>
    </source>
</evidence>
<dbReference type="Proteomes" id="UP000053660">
    <property type="component" value="Unassembled WGS sequence"/>
</dbReference>
<keyword evidence="3 6" id="KW-0378">Hydrolase</keyword>
<dbReference type="GO" id="GO:0004301">
    <property type="term" value="F:epoxide hydrolase activity"/>
    <property type="evidence" value="ECO:0007669"/>
    <property type="project" value="TreeGrafter"/>
</dbReference>
<dbReference type="InterPro" id="IPR010497">
    <property type="entry name" value="Epoxide_hydro_N"/>
</dbReference>
<dbReference type="GO" id="GO:0097176">
    <property type="term" value="P:epoxide metabolic process"/>
    <property type="evidence" value="ECO:0007669"/>
    <property type="project" value="TreeGrafter"/>
</dbReference>
<dbReference type="AlphaFoldDB" id="A0A0B1RZC4"/>
<keyword evidence="4" id="KW-0472">Membrane</keyword>
<proteinExistence type="inferred from homology"/>
<accession>A0A0B1RZC4</accession>
<dbReference type="Pfam" id="PF06441">
    <property type="entry name" value="EHN"/>
    <property type="match status" value="1"/>
</dbReference>
<sequence length="190" mass="21979">MGLAKHFLIATVLGVGSFIAYVQYLVPTLPVDVEDNGYFGPGVHHPDDPTIHPFKVDVADDVLEDVKRRLINARVSHNHLEDSDNFWYGFNNNELEVFRKYWIDGYSWKKHEAIINSFRQFRTEIEGMMASFPCLFFFKIIFSSVTFLQVHFIHQKAAAGYKKVLPLLIVHGWPGNVFEFYKIIPMLTDP</sequence>
<protein>
    <submittedName>
        <fullName evidence="6">Epoxide hydrolase</fullName>
    </submittedName>
</protein>
<dbReference type="OrthoDB" id="7130006at2759"/>
<reference evidence="6 7" key="1">
    <citation type="submission" date="2014-03" db="EMBL/GenBank/DDBJ databases">
        <title>Draft genome of the hookworm Oesophagostomum dentatum.</title>
        <authorList>
            <person name="Mitreva M."/>
        </authorList>
    </citation>
    <scope>NUCLEOTIDE SEQUENCE [LARGE SCALE GENOMIC DNA]</scope>
    <source>
        <strain evidence="6 7">OD-Hann</strain>
    </source>
</reference>
<feature type="non-terminal residue" evidence="6">
    <location>
        <position position="190"/>
    </location>
</feature>
<evidence type="ECO:0000313" key="7">
    <source>
        <dbReference type="Proteomes" id="UP000053660"/>
    </source>
</evidence>
<evidence type="ECO:0000256" key="2">
    <source>
        <dbReference type="ARBA" id="ARBA00022797"/>
    </source>
</evidence>
<dbReference type="PANTHER" id="PTHR21661:SF35">
    <property type="entry name" value="EPOXIDE HYDROLASE"/>
    <property type="match status" value="1"/>
</dbReference>
<dbReference type="Gene3D" id="3.40.50.1820">
    <property type="entry name" value="alpha/beta hydrolase"/>
    <property type="match status" value="1"/>
</dbReference>
<evidence type="ECO:0000256" key="1">
    <source>
        <dbReference type="ARBA" id="ARBA00010088"/>
    </source>
</evidence>
<feature type="transmembrane region" description="Helical" evidence="4">
    <location>
        <begin position="7"/>
        <end position="26"/>
    </location>
</feature>
<keyword evidence="4" id="KW-1133">Transmembrane helix</keyword>
<dbReference type="PANTHER" id="PTHR21661">
    <property type="entry name" value="EPOXIDE HYDROLASE 1-RELATED"/>
    <property type="match status" value="1"/>
</dbReference>
<name>A0A0B1RZC4_OESDE</name>
<organism evidence="6 7">
    <name type="scientific">Oesophagostomum dentatum</name>
    <name type="common">Nodular worm</name>
    <dbReference type="NCBI Taxonomy" id="61180"/>
    <lineage>
        <taxon>Eukaryota</taxon>
        <taxon>Metazoa</taxon>
        <taxon>Ecdysozoa</taxon>
        <taxon>Nematoda</taxon>
        <taxon>Chromadorea</taxon>
        <taxon>Rhabditida</taxon>
        <taxon>Rhabditina</taxon>
        <taxon>Rhabditomorpha</taxon>
        <taxon>Strongyloidea</taxon>
        <taxon>Strongylidae</taxon>
        <taxon>Oesophagostomum</taxon>
    </lineage>
</organism>
<dbReference type="EMBL" id="KN611882">
    <property type="protein sequence ID" value="KHJ76310.1"/>
    <property type="molecule type" value="Genomic_DNA"/>
</dbReference>